<accession>A0AAD6TEG7</accession>
<comment type="caution">
    <text evidence="1">The sequence shown here is derived from an EMBL/GenBank/DDBJ whole genome shotgun (WGS) entry which is preliminary data.</text>
</comment>
<protein>
    <recommendedName>
        <fullName evidence="3">F-box domain-containing protein</fullName>
    </recommendedName>
</protein>
<gene>
    <name evidence="1" type="ORF">C8F04DRAFT_522805</name>
</gene>
<dbReference type="Proteomes" id="UP001218188">
    <property type="component" value="Unassembled WGS sequence"/>
</dbReference>
<proteinExistence type="predicted"/>
<evidence type="ECO:0000313" key="1">
    <source>
        <dbReference type="EMBL" id="KAJ7045064.1"/>
    </source>
</evidence>
<keyword evidence="2" id="KW-1185">Reference proteome</keyword>
<evidence type="ECO:0008006" key="3">
    <source>
        <dbReference type="Google" id="ProtNLM"/>
    </source>
</evidence>
<sequence>MLLANIGLRARLAEAETSIVELTSRLKDLEDLRGLIQTQLDDIVYPVLTLPPEIVSNIFLQCLPPPPVLSARHGKIGPNPTLAPLLLLQICRVWRQMALSTPHLWDSLHLRLEFLGPETQKVIVDWLGRAGSCPLTLTLCLHVSISARAISAILGPLAPRLQTLYLELNRPQFQELTDIGPFPILEHLAISYAFYEPGPPLKLFSATPRLHHVFFISYAGPHRFIVPRGSGVTKVICDMLSTNDCLDILRAGPFLKEISCHLYQDTSEPRTKVITHTHLKTLRLSGDITPLLRLLQLPALQNLHLSSDLQSDEGHGNHLPIPRDVLPSFLASTCLQRFHAGRTISSLAVEWFTTTISGLVDLELYNPEQSFLREFVTRLDRTCDSGFLPHLRILAFRECIFELDGVTLQALLSRCIADENTAILESFRQIWPAAPRFRFEYSPPHMDAMIAACRELVKRGMSIHVGPVEQNLVCPDN</sequence>
<dbReference type="EMBL" id="JARJCM010000005">
    <property type="protein sequence ID" value="KAJ7045064.1"/>
    <property type="molecule type" value="Genomic_DNA"/>
</dbReference>
<name>A0AAD6TEG7_9AGAR</name>
<organism evidence="1 2">
    <name type="scientific">Mycena alexandri</name>
    <dbReference type="NCBI Taxonomy" id="1745969"/>
    <lineage>
        <taxon>Eukaryota</taxon>
        <taxon>Fungi</taxon>
        <taxon>Dikarya</taxon>
        <taxon>Basidiomycota</taxon>
        <taxon>Agaricomycotina</taxon>
        <taxon>Agaricomycetes</taxon>
        <taxon>Agaricomycetidae</taxon>
        <taxon>Agaricales</taxon>
        <taxon>Marasmiineae</taxon>
        <taxon>Mycenaceae</taxon>
        <taxon>Mycena</taxon>
    </lineage>
</organism>
<dbReference type="AlphaFoldDB" id="A0AAD6TEG7"/>
<dbReference type="Gene3D" id="1.20.1280.50">
    <property type="match status" value="1"/>
</dbReference>
<evidence type="ECO:0000313" key="2">
    <source>
        <dbReference type="Proteomes" id="UP001218188"/>
    </source>
</evidence>
<reference evidence="1" key="1">
    <citation type="submission" date="2023-03" db="EMBL/GenBank/DDBJ databases">
        <title>Massive genome expansion in bonnet fungi (Mycena s.s.) driven by repeated elements and novel gene families across ecological guilds.</title>
        <authorList>
            <consortium name="Lawrence Berkeley National Laboratory"/>
            <person name="Harder C.B."/>
            <person name="Miyauchi S."/>
            <person name="Viragh M."/>
            <person name="Kuo A."/>
            <person name="Thoen E."/>
            <person name="Andreopoulos B."/>
            <person name="Lu D."/>
            <person name="Skrede I."/>
            <person name="Drula E."/>
            <person name="Henrissat B."/>
            <person name="Morin E."/>
            <person name="Kohler A."/>
            <person name="Barry K."/>
            <person name="LaButti K."/>
            <person name="Morin E."/>
            <person name="Salamov A."/>
            <person name="Lipzen A."/>
            <person name="Mereny Z."/>
            <person name="Hegedus B."/>
            <person name="Baldrian P."/>
            <person name="Stursova M."/>
            <person name="Weitz H."/>
            <person name="Taylor A."/>
            <person name="Grigoriev I.V."/>
            <person name="Nagy L.G."/>
            <person name="Martin F."/>
            <person name="Kauserud H."/>
        </authorList>
    </citation>
    <scope>NUCLEOTIDE SEQUENCE</scope>
    <source>
        <strain evidence="1">CBHHK200</strain>
    </source>
</reference>